<proteinExistence type="predicted"/>
<evidence type="ECO:0000313" key="1">
    <source>
        <dbReference type="EMBL" id="TNN66681.1"/>
    </source>
</evidence>
<comment type="caution">
    <text evidence="1">The sequence shown here is derived from an EMBL/GenBank/DDBJ whole genome shotgun (WGS) entry which is preliminary data.</text>
</comment>
<evidence type="ECO:0000313" key="2">
    <source>
        <dbReference type="Proteomes" id="UP000314294"/>
    </source>
</evidence>
<accession>A0A4Z2HMB4</accession>
<name>A0A4Z2HMB4_9TELE</name>
<dbReference type="EMBL" id="SRLO01000215">
    <property type="protein sequence ID" value="TNN66681.1"/>
    <property type="molecule type" value="Genomic_DNA"/>
</dbReference>
<dbReference type="Proteomes" id="UP000314294">
    <property type="component" value="Unassembled WGS sequence"/>
</dbReference>
<keyword evidence="2" id="KW-1185">Reference proteome</keyword>
<organism evidence="1 2">
    <name type="scientific">Liparis tanakae</name>
    <name type="common">Tanaka's snailfish</name>
    <dbReference type="NCBI Taxonomy" id="230148"/>
    <lineage>
        <taxon>Eukaryota</taxon>
        <taxon>Metazoa</taxon>
        <taxon>Chordata</taxon>
        <taxon>Craniata</taxon>
        <taxon>Vertebrata</taxon>
        <taxon>Euteleostomi</taxon>
        <taxon>Actinopterygii</taxon>
        <taxon>Neopterygii</taxon>
        <taxon>Teleostei</taxon>
        <taxon>Neoteleostei</taxon>
        <taxon>Acanthomorphata</taxon>
        <taxon>Eupercaria</taxon>
        <taxon>Perciformes</taxon>
        <taxon>Cottioidei</taxon>
        <taxon>Cottales</taxon>
        <taxon>Liparidae</taxon>
        <taxon>Liparis</taxon>
    </lineage>
</organism>
<reference evidence="1 2" key="1">
    <citation type="submission" date="2019-03" db="EMBL/GenBank/DDBJ databases">
        <title>First draft genome of Liparis tanakae, snailfish: a comprehensive survey of snailfish specific genes.</title>
        <authorList>
            <person name="Kim W."/>
            <person name="Song I."/>
            <person name="Jeong J.-H."/>
            <person name="Kim D."/>
            <person name="Kim S."/>
            <person name="Ryu S."/>
            <person name="Song J.Y."/>
            <person name="Lee S.K."/>
        </authorList>
    </citation>
    <scope>NUCLEOTIDE SEQUENCE [LARGE SCALE GENOMIC DNA]</scope>
    <source>
        <tissue evidence="1">Muscle</tissue>
    </source>
</reference>
<sequence length="79" mass="9098">MCPSICVQQQRRPAAYPNQESEVLLCTQIAAQRIISRRQKLHTTASTTKTSEILVDMTFFLKGTGHKQSTQLRNFRKFQ</sequence>
<dbReference type="AlphaFoldDB" id="A0A4Z2HMB4"/>
<gene>
    <name evidence="1" type="ORF">EYF80_023070</name>
</gene>
<protein>
    <submittedName>
        <fullName evidence="1">Uncharacterized protein</fullName>
    </submittedName>
</protein>